<comment type="cofactor">
    <cofactor evidence="1">
        <name>L-ascorbate</name>
        <dbReference type="ChEBI" id="CHEBI:38290"/>
    </cofactor>
</comment>
<evidence type="ECO:0000256" key="10">
    <source>
        <dbReference type="RuleBase" id="RU003682"/>
    </source>
</evidence>
<dbReference type="PROSITE" id="PS51471">
    <property type="entry name" value="FE2OG_OXY"/>
    <property type="match status" value="1"/>
</dbReference>
<dbReference type="AlphaFoldDB" id="A0A175YNN3"/>
<dbReference type="Pfam" id="PF14226">
    <property type="entry name" value="DIOX_N"/>
    <property type="match status" value="1"/>
</dbReference>
<dbReference type="GO" id="GO:0016706">
    <property type="term" value="F:2-oxoglutarate-dependent dioxygenase activity"/>
    <property type="evidence" value="ECO:0007669"/>
    <property type="project" value="UniProtKB-ARBA"/>
</dbReference>
<evidence type="ECO:0000313" key="13">
    <source>
        <dbReference type="EMBL" id="WOH12125.1"/>
    </source>
</evidence>
<dbReference type="OMA" id="TLAGPFN"/>
<accession>A0A175YNN3</accession>
<reference evidence="12" key="1">
    <citation type="journal article" date="2016" name="Nat. Genet.">
        <title>A high-quality carrot genome assembly provides new insights into carotenoid accumulation and asterid genome evolution.</title>
        <authorList>
            <person name="Iorizzo M."/>
            <person name="Ellison S."/>
            <person name="Senalik D."/>
            <person name="Zeng P."/>
            <person name="Satapoomin P."/>
            <person name="Huang J."/>
            <person name="Bowman M."/>
            <person name="Iovene M."/>
            <person name="Sanseverino W."/>
            <person name="Cavagnaro P."/>
            <person name="Yildiz M."/>
            <person name="Macko-Podgorni A."/>
            <person name="Moranska E."/>
            <person name="Grzebelus E."/>
            <person name="Grzebelus D."/>
            <person name="Ashrafi H."/>
            <person name="Zheng Z."/>
            <person name="Cheng S."/>
            <person name="Spooner D."/>
            <person name="Van Deynze A."/>
            <person name="Simon P."/>
        </authorList>
    </citation>
    <scope>NUCLEOTIDE SEQUENCE [LARGE SCALE GENOMIC DNA]</scope>
    <source>
        <tissue evidence="12">Leaf</tissue>
    </source>
</reference>
<dbReference type="InterPro" id="IPR027443">
    <property type="entry name" value="IPNS-like_sf"/>
</dbReference>
<comment type="similarity">
    <text evidence="3 10">Belongs to the iron/ascorbate-dependent oxidoreductase family.</text>
</comment>
<dbReference type="FunFam" id="2.60.120.330:FF:000023">
    <property type="entry name" value="Feruloyl CoA ortho-hydroxylase 1"/>
    <property type="match status" value="1"/>
</dbReference>
<evidence type="ECO:0000256" key="4">
    <source>
        <dbReference type="ARBA" id="ARBA00012885"/>
    </source>
</evidence>
<organism evidence="12">
    <name type="scientific">Daucus carota subsp. sativus</name>
    <name type="common">Carrot</name>
    <dbReference type="NCBI Taxonomy" id="79200"/>
    <lineage>
        <taxon>Eukaryota</taxon>
        <taxon>Viridiplantae</taxon>
        <taxon>Streptophyta</taxon>
        <taxon>Embryophyta</taxon>
        <taxon>Tracheophyta</taxon>
        <taxon>Spermatophyta</taxon>
        <taxon>Magnoliopsida</taxon>
        <taxon>eudicotyledons</taxon>
        <taxon>Gunneridae</taxon>
        <taxon>Pentapetalae</taxon>
        <taxon>asterids</taxon>
        <taxon>campanulids</taxon>
        <taxon>Apiales</taxon>
        <taxon>Apiaceae</taxon>
        <taxon>Apioideae</taxon>
        <taxon>Scandiceae</taxon>
        <taxon>Daucinae</taxon>
        <taxon>Daucus</taxon>
        <taxon>Daucus sect. Daucus</taxon>
    </lineage>
</organism>
<name>A0A175YNN3_DAUCS</name>
<dbReference type="KEGG" id="dcr:108198303"/>
<dbReference type="Pfam" id="PF03171">
    <property type="entry name" value="2OG-FeII_Oxy"/>
    <property type="match status" value="1"/>
</dbReference>
<dbReference type="SUPFAM" id="SSF51197">
    <property type="entry name" value="Clavaminate synthase-like"/>
    <property type="match status" value="1"/>
</dbReference>
<dbReference type="OrthoDB" id="288590at2759"/>
<dbReference type="GO" id="GO:0002238">
    <property type="term" value="P:response to molecule of fungal origin"/>
    <property type="evidence" value="ECO:0007669"/>
    <property type="project" value="UniProtKB-ARBA"/>
</dbReference>
<dbReference type="InterPro" id="IPR005123">
    <property type="entry name" value="Oxoglu/Fe-dep_dioxygenase_dom"/>
</dbReference>
<comment type="pathway">
    <text evidence="2">Phenylpropanoid metabolism.</text>
</comment>
<gene>
    <name evidence="12" type="ORF">DCAR_027837</name>
    <name evidence="13" type="ORF">DCAR_0831624</name>
</gene>
<dbReference type="PANTHER" id="PTHR10209:SF837">
    <property type="entry name" value="OXOGLUTARATE_IRON-DEPENDENT DIOXYGENASE, NON-HEME DIOXYGENASE DOMAIN-CONTAINING PROTEIN"/>
    <property type="match status" value="1"/>
</dbReference>
<keyword evidence="5 10" id="KW-0479">Metal-binding</keyword>
<dbReference type="EMBL" id="LNRQ01000008">
    <property type="protein sequence ID" value="KZM84741.1"/>
    <property type="molecule type" value="Genomic_DNA"/>
</dbReference>
<dbReference type="Proteomes" id="UP000077755">
    <property type="component" value="Chromosome 8"/>
</dbReference>
<dbReference type="GO" id="GO:0009805">
    <property type="term" value="P:coumarin biosynthetic process"/>
    <property type="evidence" value="ECO:0007669"/>
    <property type="project" value="UniProtKB-ARBA"/>
</dbReference>
<comment type="catalytic activity">
    <reaction evidence="9">
        <text>(E)-feruloyl-CoA + 2-oxoglutarate + O2 = (E)-6-hydroxyferuloyl-CoA + succinate + CO2</text>
        <dbReference type="Rhea" id="RHEA:57856"/>
        <dbReference type="ChEBI" id="CHEBI:15379"/>
        <dbReference type="ChEBI" id="CHEBI:16526"/>
        <dbReference type="ChEBI" id="CHEBI:16810"/>
        <dbReference type="ChEBI" id="CHEBI:30031"/>
        <dbReference type="ChEBI" id="CHEBI:87305"/>
        <dbReference type="ChEBI" id="CHEBI:142390"/>
        <dbReference type="EC" id="1.14.11.61"/>
    </reaction>
</comment>
<dbReference type="Gramene" id="KZM84741">
    <property type="protein sequence ID" value="KZM84741"/>
    <property type="gene ID" value="DCAR_027837"/>
</dbReference>
<evidence type="ECO:0000256" key="6">
    <source>
        <dbReference type="ARBA" id="ARBA00022964"/>
    </source>
</evidence>
<keyword evidence="6" id="KW-0223">Dioxygenase</keyword>
<evidence type="ECO:0000256" key="2">
    <source>
        <dbReference type="ARBA" id="ARBA00004918"/>
    </source>
</evidence>
<dbReference type="GO" id="GO:0046872">
    <property type="term" value="F:metal ion binding"/>
    <property type="evidence" value="ECO:0007669"/>
    <property type="project" value="UniProtKB-KW"/>
</dbReference>
<evidence type="ECO:0000256" key="8">
    <source>
        <dbReference type="ARBA" id="ARBA00023004"/>
    </source>
</evidence>
<protein>
    <recommendedName>
        <fullName evidence="4">feruloyl-CoA 6-hydroxylase</fullName>
        <ecNumber evidence="4">1.14.11.61</ecNumber>
    </recommendedName>
</protein>
<reference evidence="13" key="2">
    <citation type="submission" date="2022-03" db="EMBL/GenBank/DDBJ databases">
        <title>Draft title - Genomic analysis of global carrot germplasm unveils the trajectory of domestication and the origin of high carotenoid orange carrot.</title>
        <authorList>
            <person name="Iorizzo M."/>
            <person name="Ellison S."/>
            <person name="Senalik D."/>
            <person name="Macko-Podgorni A."/>
            <person name="Grzebelus D."/>
            <person name="Bostan H."/>
            <person name="Rolling W."/>
            <person name="Curaba J."/>
            <person name="Simon P."/>
        </authorList>
    </citation>
    <scope>NUCLEOTIDE SEQUENCE</scope>
    <source>
        <tissue evidence="13">Leaf</tissue>
    </source>
</reference>
<evidence type="ECO:0000313" key="12">
    <source>
        <dbReference type="EMBL" id="KZM84741.1"/>
    </source>
</evidence>
<sequence>MAPSSDYDYRHFAVTKGHGVKGISDLGLNTLPQQYVQPPKERIDMRKVLNKESIPVIDMSNLDDPNVARYVVDAAEKWGFFQIVNHGVPTEVLENLMEATRTFFELPVEEKAQYLQENCLTKNVRFGTSFIPKADKVLEWKDYLSLFYVSDDESSRYWPSACRNEVMEYMKKSESVVKWLLKVLLQPLDVDLDSKESLLMGSKRINLNYYPICPNPELAVGVGRHSDVSTLTFLLQDSIGGLYVQKMETDHWIHVPPITGSIVINVGDALQILSNGKYKSVEHRVAANGDKNRISVPIFFNPRPDDIICPLPEVLQNGEIPIYRRVLYSDYVKHFFRKSHDGKQTVDFAKI</sequence>
<dbReference type="InterPro" id="IPR026992">
    <property type="entry name" value="DIOX_N"/>
</dbReference>
<dbReference type="STRING" id="79200.A0A175YNN3"/>
<evidence type="ECO:0000256" key="9">
    <source>
        <dbReference type="ARBA" id="ARBA00048503"/>
    </source>
</evidence>
<evidence type="ECO:0000259" key="11">
    <source>
        <dbReference type="PROSITE" id="PS51471"/>
    </source>
</evidence>
<dbReference type="InterPro" id="IPR044861">
    <property type="entry name" value="IPNS-like_FE2OG_OXY"/>
</dbReference>
<dbReference type="EMBL" id="CP093350">
    <property type="protein sequence ID" value="WOH12125.1"/>
    <property type="molecule type" value="Genomic_DNA"/>
</dbReference>
<keyword evidence="7 10" id="KW-0560">Oxidoreductase</keyword>
<evidence type="ECO:0000256" key="1">
    <source>
        <dbReference type="ARBA" id="ARBA00001961"/>
    </source>
</evidence>
<keyword evidence="8 10" id="KW-0408">Iron</keyword>
<evidence type="ECO:0000256" key="7">
    <source>
        <dbReference type="ARBA" id="ARBA00023002"/>
    </source>
</evidence>
<proteinExistence type="inferred from homology"/>
<evidence type="ECO:0000256" key="5">
    <source>
        <dbReference type="ARBA" id="ARBA00022723"/>
    </source>
</evidence>
<keyword evidence="14" id="KW-1185">Reference proteome</keyword>
<evidence type="ECO:0000313" key="14">
    <source>
        <dbReference type="Proteomes" id="UP000077755"/>
    </source>
</evidence>
<feature type="domain" description="Fe2OG dioxygenase" evidence="11">
    <location>
        <begin position="194"/>
        <end position="302"/>
    </location>
</feature>
<dbReference type="PANTHER" id="PTHR10209">
    <property type="entry name" value="OXIDOREDUCTASE, 2OG-FE II OXYGENASE FAMILY PROTEIN"/>
    <property type="match status" value="1"/>
</dbReference>
<dbReference type="Gene3D" id="2.60.120.330">
    <property type="entry name" value="B-lactam Antibiotic, Isopenicillin N Synthase, Chain"/>
    <property type="match status" value="1"/>
</dbReference>
<dbReference type="EC" id="1.14.11.61" evidence="4"/>
<evidence type="ECO:0000256" key="3">
    <source>
        <dbReference type="ARBA" id="ARBA00008056"/>
    </source>
</evidence>